<sequence>MLNGVLPQSLWALIYSLALSAPFARAQNNTRLTLGTPLAVSGSVLSSANPQLFVLPSTRQLSVSVASCTNSSNVPRFFVTNSSDVGVPGPDSGQDVWELILGEEGFGNLTIGGDTGGKMAIWGGSRDDAIEIGVSDDGPLHAHLSTLPFLGDTTSNQALIYSPPFSGSRFSDPSYPNYTLPTANLSFPTAPSSSPNFTLVLANTLSSIATLPKTACALRSAQKIGATEEEQPWLRDSDGWRTEWLVGRLTPSTNYTAYTIQDHTKVNGPIYFTTKSGSFSCPLVHSLPYCPSVSFAAPLPAPAFPNVAHDSTTLPSGLTDPLLSYLTNFTTSLLTFACGRDLYSPLQSCADCQRAYRKWLCTISFPRCAEFATTTTTTGNAQQVFPALIPQPSGTTPRNPNLANASYSYVQLLPCIETCTATDRACPNFLGFKCPVVAFNANSSYGVGYIDNGKPGIEGDGFTGTAQDRWGNIYCNGS</sequence>
<dbReference type="InParanoid" id="W4JSF5"/>
<dbReference type="AlphaFoldDB" id="W4JSF5"/>
<dbReference type="EMBL" id="KI925464">
    <property type="protein sequence ID" value="ETW76478.1"/>
    <property type="molecule type" value="Genomic_DNA"/>
</dbReference>
<dbReference type="RefSeq" id="XP_009551377.1">
    <property type="nucleotide sequence ID" value="XM_009553082.1"/>
</dbReference>
<dbReference type="Proteomes" id="UP000030671">
    <property type="component" value="Unassembled WGS sequence"/>
</dbReference>
<keyword evidence="3" id="KW-1185">Reference proteome</keyword>
<evidence type="ECO:0000313" key="3">
    <source>
        <dbReference type="Proteomes" id="UP000030671"/>
    </source>
</evidence>
<dbReference type="GO" id="GO:0005262">
    <property type="term" value="F:calcium channel activity"/>
    <property type="evidence" value="ECO:0007669"/>
    <property type="project" value="InterPro"/>
</dbReference>
<organism evidence="2 3">
    <name type="scientific">Heterobasidion irregulare (strain TC 32-1)</name>
    <dbReference type="NCBI Taxonomy" id="747525"/>
    <lineage>
        <taxon>Eukaryota</taxon>
        <taxon>Fungi</taxon>
        <taxon>Dikarya</taxon>
        <taxon>Basidiomycota</taxon>
        <taxon>Agaricomycotina</taxon>
        <taxon>Agaricomycetes</taxon>
        <taxon>Russulales</taxon>
        <taxon>Bondarzewiaceae</taxon>
        <taxon>Heterobasidion</taxon>
        <taxon>Heterobasidion annosum species complex</taxon>
    </lineage>
</organism>
<dbReference type="FunCoup" id="W4JSF5">
    <property type="interactions" value="85"/>
</dbReference>
<dbReference type="HOGENOM" id="CLU_045143_0_0_1"/>
<dbReference type="OrthoDB" id="5405745at2759"/>
<keyword evidence="1" id="KW-0732">Signal</keyword>
<accession>W4JSF5</accession>
<dbReference type="InterPro" id="IPR024338">
    <property type="entry name" value="MID1/Yam8"/>
</dbReference>
<dbReference type="STRING" id="747525.W4JSF5"/>
<evidence type="ECO:0000313" key="2">
    <source>
        <dbReference type="EMBL" id="ETW76478.1"/>
    </source>
</evidence>
<dbReference type="eggNOG" id="ENOG502QTEW">
    <property type="taxonomic scope" value="Eukaryota"/>
</dbReference>
<dbReference type="GO" id="GO:0098703">
    <property type="term" value="P:calcium ion import across plasma membrane"/>
    <property type="evidence" value="ECO:0007669"/>
    <property type="project" value="InterPro"/>
</dbReference>
<dbReference type="KEGG" id="hir:HETIRDRAFT_174557"/>
<evidence type="ECO:0000256" key="1">
    <source>
        <dbReference type="SAM" id="SignalP"/>
    </source>
</evidence>
<dbReference type="PANTHER" id="PTHR39142">
    <property type="entry name" value="MID1P"/>
    <property type="match status" value="1"/>
</dbReference>
<proteinExistence type="predicted"/>
<dbReference type="GeneID" id="20668516"/>
<feature type="chain" id="PRO_5004844936" evidence="1">
    <location>
        <begin position="27"/>
        <end position="478"/>
    </location>
</feature>
<gene>
    <name evidence="2" type="ORF">HETIRDRAFT_174557</name>
</gene>
<reference evidence="2 3" key="1">
    <citation type="journal article" date="2012" name="New Phytol.">
        <title>Insight into trade-off between wood decay and parasitism from the genome of a fungal forest pathogen.</title>
        <authorList>
            <person name="Olson A."/>
            <person name="Aerts A."/>
            <person name="Asiegbu F."/>
            <person name="Belbahri L."/>
            <person name="Bouzid O."/>
            <person name="Broberg A."/>
            <person name="Canback B."/>
            <person name="Coutinho P.M."/>
            <person name="Cullen D."/>
            <person name="Dalman K."/>
            <person name="Deflorio G."/>
            <person name="van Diepen L.T."/>
            <person name="Dunand C."/>
            <person name="Duplessis S."/>
            <person name="Durling M."/>
            <person name="Gonthier P."/>
            <person name="Grimwood J."/>
            <person name="Fossdal C.G."/>
            <person name="Hansson D."/>
            <person name="Henrissat B."/>
            <person name="Hietala A."/>
            <person name="Himmelstrand K."/>
            <person name="Hoffmeister D."/>
            <person name="Hogberg N."/>
            <person name="James T.Y."/>
            <person name="Karlsson M."/>
            <person name="Kohler A."/>
            <person name="Kues U."/>
            <person name="Lee Y.H."/>
            <person name="Lin Y.C."/>
            <person name="Lind M."/>
            <person name="Lindquist E."/>
            <person name="Lombard V."/>
            <person name="Lucas S."/>
            <person name="Lunden K."/>
            <person name="Morin E."/>
            <person name="Murat C."/>
            <person name="Park J."/>
            <person name="Raffaello T."/>
            <person name="Rouze P."/>
            <person name="Salamov A."/>
            <person name="Schmutz J."/>
            <person name="Solheim H."/>
            <person name="Stahlberg J."/>
            <person name="Velez H."/>
            <person name="de Vries R.P."/>
            <person name="Wiebenga A."/>
            <person name="Woodward S."/>
            <person name="Yakovlev I."/>
            <person name="Garbelotto M."/>
            <person name="Martin F."/>
            <person name="Grigoriev I.V."/>
            <person name="Stenlid J."/>
        </authorList>
    </citation>
    <scope>NUCLEOTIDE SEQUENCE [LARGE SCALE GENOMIC DNA]</scope>
    <source>
        <strain evidence="2 3">TC 32-1</strain>
    </source>
</reference>
<dbReference type="PANTHER" id="PTHR39142:SF1">
    <property type="entry name" value="AEL197CP"/>
    <property type="match status" value="1"/>
</dbReference>
<feature type="signal peptide" evidence="1">
    <location>
        <begin position="1"/>
        <end position="26"/>
    </location>
</feature>
<protein>
    <submittedName>
        <fullName evidence="2">Calcium-permeable channel-like protein</fullName>
    </submittedName>
</protein>
<name>W4JSF5_HETIT</name>
<dbReference type="Pfam" id="PF12929">
    <property type="entry name" value="Mid1"/>
    <property type="match status" value="1"/>
</dbReference>